<dbReference type="InterPro" id="IPR015890">
    <property type="entry name" value="Chorismate_C"/>
</dbReference>
<comment type="similarity">
    <text evidence="2">Belongs to the isochorismate synthase family.</text>
</comment>
<organism evidence="7 8">
    <name type="scientific">Parabacteroides johnsonii</name>
    <dbReference type="NCBI Taxonomy" id="387661"/>
    <lineage>
        <taxon>Bacteria</taxon>
        <taxon>Pseudomonadati</taxon>
        <taxon>Bacteroidota</taxon>
        <taxon>Bacteroidia</taxon>
        <taxon>Bacteroidales</taxon>
        <taxon>Tannerellaceae</taxon>
        <taxon>Parabacteroides</taxon>
    </lineage>
</organism>
<evidence type="ECO:0000256" key="2">
    <source>
        <dbReference type="ARBA" id="ARBA00005297"/>
    </source>
</evidence>
<dbReference type="PANTHER" id="PTHR42839:SF2">
    <property type="entry name" value="ISOCHORISMATE SYNTHASE ENTC"/>
    <property type="match status" value="1"/>
</dbReference>
<evidence type="ECO:0000256" key="1">
    <source>
        <dbReference type="ARBA" id="ARBA00000799"/>
    </source>
</evidence>
<comment type="catalytic activity">
    <reaction evidence="1">
        <text>chorismate = isochorismate</text>
        <dbReference type="Rhea" id="RHEA:18985"/>
        <dbReference type="ChEBI" id="CHEBI:29748"/>
        <dbReference type="ChEBI" id="CHEBI:29780"/>
        <dbReference type="EC" id="5.4.4.2"/>
    </reaction>
</comment>
<dbReference type="InterPro" id="IPR005801">
    <property type="entry name" value="ADC_synthase"/>
</dbReference>
<dbReference type="AlphaFoldDB" id="A0A9Q5STK5"/>
<evidence type="ECO:0000259" key="6">
    <source>
        <dbReference type="Pfam" id="PF00425"/>
    </source>
</evidence>
<accession>A0A9Q5STK5</accession>
<dbReference type="EC" id="5.4.4.2" evidence="3"/>
<evidence type="ECO:0000256" key="4">
    <source>
        <dbReference type="ARBA" id="ARBA00023235"/>
    </source>
</evidence>
<keyword evidence="4" id="KW-0413">Isomerase</keyword>
<dbReference type="RefSeq" id="WP_087375244.1">
    <property type="nucleotide sequence ID" value="NZ_NFIJ01000003.1"/>
</dbReference>
<evidence type="ECO:0000256" key="5">
    <source>
        <dbReference type="ARBA" id="ARBA00041564"/>
    </source>
</evidence>
<protein>
    <recommendedName>
        <fullName evidence="3">isochorismate synthase</fullName>
        <ecNumber evidence="3">5.4.4.2</ecNumber>
    </recommendedName>
    <alternativeName>
        <fullName evidence="5">Isochorismate mutase</fullName>
    </alternativeName>
</protein>
<evidence type="ECO:0000313" key="7">
    <source>
        <dbReference type="EMBL" id="OUO06431.1"/>
    </source>
</evidence>
<evidence type="ECO:0000256" key="3">
    <source>
        <dbReference type="ARBA" id="ARBA00012824"/>
    </source>
</evidence>
<dbReference type="GO" id="GO:0008909">
    <property type="term" value="F:isochorismate synthase activity"/>
    <property type="evidence" value="ECO:0007669"/>
    <property type="project" value="UniProtKB-EC"/>
</dbReference>
<dbReference type="SUPFAM" id="SSF56322">
    <property type="entry name" value="ADC synthase"/>
    <property type="match status" value="1"/>
</dbReference>
<dbReference type="InterPro" id="IPR004561">
    <property type="entry name" value="IsoChor_synthase"/>
</dbReference>
<name>A0A9Q5STK5_9BACT</name>
<comment type="caution">
    <text evidence="7">The sequence shown here is derived from an EMBL/GenBank/DDBJ whole genome shotgun (WGS) entry which is preliminary data.</text>
</comment>
<reference evidence="8" key="1">
    <citation type="submission" date="2017-04" db="EMBL/GenBank/DDBJ databases">
        <title>Function of individual gut microbiota members based on whole genome sequencing of pure cultures obtained from chicken caecum.</title>
        <authorList>
            <person name="Medvecky M."/>
            <person name="Cejkova D."/>
            <person name="Polansky O."/>
            <person name="Karasova D."/>
            <person name="Kubasova T."/>
            <person name="Cizek A."/>
            <person name="Rychlik I."/>
        </authorList>
    </citation>
    <scope>NUCLEOTIDE SEQUENCE [LARGE SCALE GENOMIC DNA]</scope>
    <source>
        <strain evidence="8">An42</strain>
    </source>
</reference>
<evidence type="ECO:0000313" key="8">
    <source>
        <dbReference type="Proteomes" id="UP000195975"/>
    </source>
</evidence>
<dbReference type="PANTHER" id="PTHR42839">
    <property type="entry name" value="ISOCHORISMATE SYNTHASE ENTC"/>
    <property type="match status" value="1"/>
</dbReference>
<dbReference type="Pfam" id="PF00425">
    <property type="entry name" value="Chorismate_bind"/>
    <property type="match status" value="1"/>
</dbReference>
<proteinExistence type="inferred from homology"/>
<dbReference type="NCBIfam" id="TIGR00543">
    <property type="entry name" value="isochor_syn"/>
    <property type="match status" value="1"/>
</dbReference>
<sequence>MTPDELRICNVVDTLIKKNRSFALWRIPGESPRFAMQTSGSARLLYHIEELDEQSGFVIAPFHVSKQHPIVLIRPDIQELPSDEEIKVSCLWNKSSMPTEQEFHHSETLVSYPENPREDYNRRFNTFIEPLHRKQFEKLVLSRSQTIPAGKTDFSPAAAFHKAIERYKYSYVYLCHTPETGTWLGCTPEIILSGEKGEWHTVALAGTQPLQNGELPTEWDDKNREEQEYVAFYIRKQLQALGIKPTEIPPAPVRAGELSHLKSDFSFPLPDNKKLGELLKRLHPTPAVCGLPKEETYRFIQENEGYDRSYYSGFIGWLAPEEKSDLYVNLRCMNILPGSFVLYAGGGILASSETESEWLETEAKMQTMKRLVSIDNS</sequence>
<dbReference type="Gene3D" id="3.60.120.10">
    <property type="entry name" value="Anthranilate synthase"/>
    <property type="match status" value="1"/>
</dbReference>
<gene>
    <name evidence="7" type="ORF">B5F96_05190</name>
</gene>
<dbReference type="EMBL" id="NFIJ01000003">
    <property type="protein sequence ID" value="OUO06431.1"/>
    <property type="molecule type" value="Genomic_DNA"/>
</dbReference>
<dbReference type="Proteomes" id="UP000195975">
    <property type="component" value="Unassembled WGS sequence"/>
</dbReference>
<feature type="domain" description="Chorismate-utilising enzyme C-terminal" evidence="6">
    <location>
        <begin position="117"/>
        <end position="364"/>
    </location>
</feature>